<evidence type="ECO:0000313" key="1">
    <source>
        <dbReference type="EMBL" id="GJE97628.1"/>
    </source>
</evidence>
<keyword evidence="2" id="KW-1185">Reference proteome</keyword>
<dbReference type="EMBL" id="BPQB01000074">
    <property type="protein sequence ID" value="GJE97628.1"/>
    <property type="molecule type" value="Genomic_DNA"/>
</dbReference>
<organism evidence="1 2">
    <name type="scientific">Phanerochaete sordida</name>
    <dbReference type="NCBI Taxonomy" id="48140"/>
    <lineage>
        <taxon>Eukaryota</taxon>
        <taxon>Fungi</taxon>
        <taxon>Dikarya</taxon>
        <taxon>Basidiomycota</taxon>
        <taxon>Agaricomycotina</taxon>
        <taxon>Agaricomycetes</taxon>
        <taxon>Polyporales</taxon>
        <taxon>Phanerochaetaceae</taxon>
        <taxon>Phanerochaete</taxon>
    </lineage>
</organism>
<comment type="caution">
    <text evidence="1">The sequence shown here is derived from an EMBL/GenBank/DDBJ whole genome shotgun (WGS) entry which is preliminary data.</text>
</comment>
<protein>
    <submittedName>
        <fullName evidence="1">Uncharacterized protein</fullName>
    </submittedName>
</protein>
<evidence type="ECO:0000313" key="2">
    <source>
        <dbReference type="Proteomes" id="UP000703269"/>
    </source>
</evidence>
<sequence>MNGSARQLPRAGGLRSPYVSARTRVPAGADDRRLVQRWAYGAHKALRARPRWDERLSGTFARLAYLGAAWPWSAPPHGLRGAPPPLSHAALAQRAHAEISFSLGRRRARRACRPSCRVFLERCGPGLHPIFAAKSEGEGGLGARRGGGTRA</sequence>
<accession>A0A9P3GMF1</accession>
<name>A0A9P3GMF1_9APHY</name>
<proteinExistence type="predicted"/>
<dbReference type="AlphaFoldDB" id="A0A9P3GMF1"/>
<gene>
    <name evidence="1" type="ORF">PsYK624_138490</name>
</gene>
<reference evidence="1 2" key="1">
    <citation type="submission" date="2021-08" db="EMBL/GenBank/DDBJ databases">
        <title>Draft Genome Sequence of Phanerochaete sordida strain YK-624.</title>
        <authorList>
            <person name="Mori T."/>
            <person name="Dohra H."/>
            <person name="Suzuki T."/>
            <person name="Kawagishi H."/>
            <person name="Hirai H."/>
        </authorList>
    </citation>
    <scope>NUCLEOTIDE SEQUENCE [LARGE SCALE GENOMIC DNA]</scope>
    <source>
        <strain evidence="1 2">YK-624</strain>
    </source>
</reference>
<dbReference type="Proteomes" id="UP000703269">
    <property type="component" value="Unassembled WGS sequence"/>
</dbReference>